<dbReference type="HOGENOM" id="CLU_2848406_0_0_9"/>
<dbReference type="AlphaFoldDB" id="A0A097AR56"/>
<dbReference type="KEGG" id="tki:TKV_c11340"/>
<sequence length="65" mass="7534">MKVKTSTGATFVYSKTLLSRKENIGFPEIDKEEMIMQKKRNNIITYIDKSKKTLTTNNIIVFFSV</sequence>
<reference evidence="2" key="1">
    <citation type="journal article" date="2015" name="Genome Announc.">
        <title>Whole-Genome Sequences of 80 Environmental and Clinical Isolates of Burkholderia pseudomallei.</title>
        <authorList>
            <person name="Johnson S.L."/>
            <person name="Baker A.L."/>
            <person name="Chain P.S."/>
            <person name="Currie B.J."/>
            <person name="Daligault H.E."/>
            <person name="Davenport K.W."/>
            <person name="Davis C.B."/>
            <person name="Inglis T.J."/>
            <person name="Kaestli M."/>
            <person name="Koren S."/>
            <person name="Mayo M."/>
            <person name="Merritt A.J."/>
            <person name="Price E.P."/>
            <person name="Sarovich D.S."/>
            <person name="Warner J."/>
            <person name="Rosovitz M.J."/>
        </authorList>
    </citation>
    <scope>NUCLEOTIDE SEQUENCE [LARGE SCALE GENOMIC DNA]</scope>
    <source>
        <strain evidence="2">DSM 2030</strain>
    </source>
</reference>
<name>A0A097AR56_THEKI</name>
<protein>
    <submittedName>
        <fullName evidence="1">Uncharacterized protein</fullName>
    </submittedName>
</protein>
<dbReference type="RefSeq" id="WP_049685081.1">
    <property type="nucleotide sequence ID" value="NZ_CP009170.1"/>
</dbReference>
<gene>
    <name evidence="1" type="ORF">TKV_c11340</name>
</gene>
<organism evidence="1 2">
    <name type="scientific">Thermoanaerobacter kivui</name>
    <name type="common">Acetogenium kivui</name>
    <dbReference type="NCBI Taxonomy" id="2325"/>
    <lineage>
        <taxon>Bacteria</taxon>
        <taxon>Bacillati</taxon>
        <taxon>Bacillota</taxon>
        <taxon>Clostridia</taxon>
        <taxon>Thermoanaerobacterales</taxon>
        <taxon>Thermoanaerobacteraceae</taxon>
        <taxon>Thermoanaerobacter</taxon>
    </lineage>
</organism>
<keyword evidence="2" id="KW-1185">Reference proteome</keyword>
<dbReference type="Proteomes" id="UP000029669">
    <property type="component" value="Chromosome"/>
</dbReference>
<dbReference type="EMBL" id="CP009170">
    <property type="protein sequence ID" value="AIS52306.1"/>
    <property type="molecule type" value="Genomic_DNA"/>
</dbReference>
<accession>A0A097AR56</accession>
<evidence type="ECO:0000313" key="1">
    <source>
        <dbReference type="EMBL" id="AIS52306.1"/>
    </source>
</evidence>
<evidence type="ECO:0000313" key="2">
    <source>
        <dbReference type="Proteomes" id="UP000029669"/>
    </source>
</evidence>
<proteinExistence type="predicted"/>